<proteinExistence type="predicted"/>
<feature type="domain" description="Protein kinase" evidence="6">
    <location>
        <begin position="617"/>
        <end position="894"/>
    </location>
</feature>
<dbReference type="SMART" id="SM00220">
    <property type="entry name" value="S_TKc"/>
    <property type="match status" value="1"/>
</dbReference>
<dbReference type="InterPro" id="IPR050538">
    <property type="entry name" value="MAP_kinase_kinase_kinase"/>
</dbReference>
<feature type="region of interest" description="Disordered" evidence="5">
    <location>
        <begin position="511"/>
        <end position="537"/>
    </location>
</feature>
<dbReference type="SUPFAM" id="SSF56112">
    <property type="entry name" value="Protein kinase-like (PK-like)"/>
    <property type="match status" value="1"/>
</dbReference>
<sequence length="1219" mass="136571">MLNRDTKESDLKYANLTASCVMTVNQPTQLSQLPAHLSIQYSKSAEEHNGDLGKEVGVAHPLSLEVSLHSSKELSSLNFEDLSKELYNKLSDTKDSEPKAEREVDHDDALLKRSADADLEDEKENDCEKDVSSNPHALYKSMSGLREDIKLAGPEKYKGRRSKRRIQPCVCPFFKASIIVLTCAGKGDKFVCPSPGDSEGERKNSGEDPPFSERGPKLRRGPSNDLSGKSRAVDPNFKYRRKHGKLRNGQHELSDYLGILQNLDQDIPPDLMLKIKDFIEDINPCLVICLRSQSGNDLENCDICPCLMALTSHFGSCNSEVQKCNLCTQLFRLVQQHVLLCRARSNDGAQCPVLVCRKISFLINEDPRLIFTKEAKIWRKLKKYIGGFIQRKEIAESKADDGETFFSMTSLTSINPGTSFGFQGIGNPVNPPAPSKRPSWMYMPSLTIIPEDQDRSLNVQENIPQPPPERVSRSEPILKKRPDGTIEALRPIDFRTPKLKSKALNRFASSEKLPIHPPSPVVTGPPPSFTMPKNTTAPGTKLVRKVSFRNERAESLKKALDVESDAFPDSSTGVAVESEESVFSSEPSSLEKTYGGQLKSVKEGSNPFHFGETQFLSLKEKPTGSPGIGEVVYGYRDILLAVLDYWEVLRQQYKEYGKLLQRSVKEEGVIYPDCKKILMIMGHRYQKDFQWVRMTHLGRGMFGNCHLASDYNTEYQFCIKKIHISKYREDEIKIWSDLEHPNIVRFHGALRRKEKIYILAEFIPADNILLREDGREIVLADFGVARRQTTKVSGLVGTPTHFSPEKAESSGHNYKSDLWASVCVLLHILSGDPPWVKRYPNATALQFLIATKPAPLEDIPHNIYTDVRNLIEQGLEKKPINRPTALALLQHHAFQLVNERGDNLYSVLPSGNLTEDDTHLPSSRLTGQTQEILEEIEESINHPEKIEEIFNNRLVLCDDITSILGKSQKVEDASAVTDKDFQLQTILQNGSFTQDFPPSSSKEATAVSLRIPGTVVEQGQGDFKSRENSFYLESLKKSTLATQEDILSDSIKDPSELITQYLYDDLILNHFPFQETNLTVLPLYVEDETAPNHLDTTVTGEVQIPESPNNIPMFESILSNETEIERLHTKVLLEQLSKTSSNSDLLAAASPSPQFNSGSQGGSSDFNQDHIIQTLMEKPENDSEAPSSSARSESTSNRSRNSSTASLRKRPIKPSQETP</sequence>
<evidence type="ECO:0000313" key="7">
    <source>
        <dbReference type="EMBL" id="EKC18731.1"/>
    </source>
</evidence>
<reference evidence="7" key="1">
    <citation type="journal article" date="2012" name="Nature">
        <title>The oyster genome reveals stress adaptation and complexity of shell formation.</title>
        <authorList>
            <person name="Zhang G."/>
            <person name="Fang X."/>
            <person name="Guo X."/>
            <person name="Li L."/>
            <person name="Luo R."/>
            <person name="Xu F."/>
            <person name="Yang P."/>
            <person name="Zhang L."/>
            <person name="Wang X."/>
            <person name="Qi H."/>
            <person name="Xiong Z."/>
            <person name="Que H."/>
            <person name="Xie Y."/>
            <person name="Holland P.W."/>
            <person name="Paps J."/>
            <person name="Zhu Y."/>
            <person name="Wu F."/>
            <person name="Chen Y."/>
            <person name="Wang J."/>
            <person name="Peng C."/>
            <person name="Meng J."/>
            <person name="Yang L."/>
            <person name="Liu J."/>
            <person name="Wen B."/>
            <person name="Zhang N."/>
            <person name="Huang Z."/>
            <person name="Zhu Q."/>
            <person name="Feng Y."/>
            <person name="Mount A."/>
            <person name="Hedgecock D."/>
            <person name="Xu Z."/>
            <person name="Liu Y."/>
            <person name="Domazet-Loso T."/>
            <person name="Du Y."/>
            <person name="Sun X."/>
            <person name="Zhang S."/>
            <person name="Liu B."/>
            <person name="Cheng P."/>
            <person name="Jiang X."/>
            <person name="Li J."/>
            <person name="Fan D."/>
            <person name="Wang W."/>
            <person name="Fu W."/>
            <person name="Wang T."/>
            <person name="Wang B."/>
            <person name="Zhang J."/>
            <person name="Peng Z."/>
            <person name="Li Y."/>
            <person name="Li N."/>
            <person name="Wang J."/>
            <person name="Chen M."/>
            <person name="He Y."/>
            <person name="Tan F."/>
            <person name="Song X."/>
            <person name="Zheng Q."/>
            <person name="Huang R."/>
            <person name="Yang H."/>
            <person name="Du X."/>
            <person name="Chen L."/>
            <person name="Yang M."/>
            <person name="Gaffney P.M."/>
            <person name="Wang S."/>
            <person name="Luo L."/>
            <person name="She Z."/>
            <person name="Ming Y."/>
            <person name="Huang W."/>
            <person name="Zhang S."/>
            <person name="Huang B."/>
            <person name="Zhang Y."/>
            <person name="Qu T."/>
            <person name="Ni P."/>
            <person name="Miao G."/>
            <person name="Wang J."/>
            <person name="Wang Q."/>
            <person name="Steinberg C.E."/>
            <person name="Wang H."/>
            <person name="Li N."/>
            <person name="Qian L."/>
            <person name="Zhang G."/>
            <person name="Li Y."/>
            <person name="Yang H."/>
            <person name="Liu X."/>
            <person name="Wang J."/>
            <person name="Yin Y."/>
            <person name="Wang J."/>
        </authorList>
    </citation>
    <scope>NUCLEOTIDE SEQUENCE [LARGE SCALE GENOMIC DNA]</scope>
    <source>
        <strain evidence="7">05x7-T-G4-1.051#20</strain>
    </source>
</reference>
<dbReference type="GO" id="GO:0004672">
    <property type="term" value="F:protein kinase activity"/>
    <property type="evidence" value="ECO:0007669"/>
    <property type="project" value="InterPro"/>
</dbReference>
<keyword evidence="4" id="KW-0067">ATP-binding</keyword>
<evidence type="ECO:0000259" key="6">
    <source>
        <dbReference type="PROSITE" id="PS50011"/>
    </source>
</evidence>
<dbReference type="Gene3D" id="3.30.200.20">
    <property type="entry name" value="Phosphorylase Kinase, domain 1"/>
    <property type="match status" value="1"/>
</dbReference>
<dbReference type="InParanoid" id="K1QB25"/>
<dbReference type="Pfam" id="PF00069">
    <property type="entry name" value="Pkinase"/>
    <property type="match status" value="2"/>
</dbReference>
<name>K1QB25_MAGGI</name>
<dbReference type="AlphaFoldDB" id="K1QB25"/>
<evidence type="ECO:0000256" key="1">
    <source>
        <dbReference type="ARBA" id="ARBA00022679"/>
    </source>
</evidence>
<dbReference type="PANTHER" id="PTHR48016">
    <property type="entry name" value="MAP KINASE KINASE KINASE SSK2-RELATED-RELATED"/>
    <property type="match status" value="1"/>
</dbReference>
<dbReference type="InterPro" id="IPR011009">
    <property type="entry name" value="Kinase-like_dom_sf"/>
</dbReference>
<gene>
    <name evidence="7" type="ORF">CGI_10011322</name>
</gene>
<organism evidence="7">
    <name type="scientific">Magallana gigas</name>
    <name type="common">Pacific oyster</name>
    <name type="synonym">Crassostrea gigas</name>
    <dbReference type="NCBI Taxonomy" id="29159"/>
    <lineage>
        <taxon>Eukaryota</taxon>
        <taxon>Metazoa</taxon>
        <taxon>Spiralia</taxon>
        <taxon>Lophotrochozoa</taxon>
        <taxon>Mollusca</taxon>
        <taxon>Bivalvia</taxon>
        <taxon>Autobranchia</taxon>
        <taxon>Pteriomorphia</taxon>
        <taxon>Ostreida</taxon>
        <taxon>Ostreoidea</taxon>
        <taxon>Ostreidae</taxon>
        <taxon>Magallana</taxon>
    </lineage>
</organism>
<feature type="region of interest" description="Disordered" evidence="5">
    <location>
        <begin position="1144"/>
        <end position="1219"/>
    </location>
</feature>
<keyword evidence="2" id="KW-0547">Nucleotide-binding</keyword>
<protein>
    <submittedName>
        <fullName evidence="7">Mitogen-activated protein kinase kinase kinase 2</fullName>
    </submittedName>
</protein>
<feature type="region of interest" description="Disordered" evidence="5">
    <location>
        <begin position="90"/>
        <end position="140"/>
    </location>
</feature>
<dbReference type="PANTHER" id="PTHR48016:SF56">
    <property type="entry name" value="MAPKK KINASE"/>
    <property type="match status" value="1"/>
</dbReference>
<dbReference type="EMBL" id="JH817206">
    <property type="protein sequence ID" value="EKC18731.1"/>
    <property type="molecule type" value="Genomic_DNA"/>
</dbReference>
<dbReference type="HOGENOM" id="CLU_268873_0_0_1"/>
<dbReference type="Gene3D" id="1.10.510.10">
    <property type="entry name" value="Transferase(Phosphotransferase) domain 1"/>
    <property type="match status" value="1"/>
</dbReference>
<keyword evidence="1" id="KW-0808">Transferase</keyword>
<evidence type="ECO:0000256" key="5">
    <source>
        <dbReference type="SAM" id="MobiDB-lite"/>
    </source>
</evidence>
<feature type="compositionally biased region" description="Pro residues" evidence="5">
    <location>
        <begin position="515"/>
        <end position="529"/>
    </location>
</feature>
<dbReference type="InterPro" id="IPR000719">
    <property type="entry name" value="Prot_kinase_dom"/>
</dbReference>
<dbReference type="PROSITE" id="PS00107">
    <property type="entry name" value="PROTEIN_KINASE_ATP"/>
    <property type="match status" value="1"/>
</dbReference>
<feature type="compositionally biased region" description="Polar residues" evidence="5">
    <location>
        <begin position="1151"/>
        <end position="1166"/>
    </location>
</feature>
<dbReference type="GO" id="GO:0005524">
    <property type="term" value="F:ATP binding"/>
    <property type="evidence" value="ECO:0007669"/>
    <property type="project" value="UniProtKB-UniRule"/>
</dbReference>
<dbReference type="InterPro" id="IPR017441">
    <property type="entry name" value="Protein_kinase_ATP_BS"/>
</dbReference>
<keyword evidence="3 7" id="KW-0418">Kinase</keyword>
<feature type="region of interest" description="Disordered" evidence="5">
    <location>
        <begin position="192"/>
        <end position="234"/>
    </location>
</feature>
<evidence type="ECO:0000256" key="4">
    <source>
        <dbReference type="ARBA" id="ARBA00022840"/>
    </source>
</evidence>
<evidence type="ECO:0000256" key="2">
    <source>
        <dbReference type="ARBA" id="ARBA00022741"/>
    </source>
</evidence>
<evidence type="ECO:0000256" key="3">
    <source>
        <dbReference type="ARBA" id="ARBA00022777"/>
    </source>
</evidence>
<feature type="compositionally biased region" description="Low complexity" evidence="5">
    <location>
        <begin position="1184"/>
        <end position="1206"/>
    </location>
</feature>
<dbReference type="PROSITE" id="PS50011">
    <property type="entry name" value="PROTEIN_KINASE_DOM"/>
    <property type="match status" value="1"/>
</dbReference>
<accession>K1QB25</accession>
<feature type="compositionally biased region" description="Basic and acidic residues" evidence="5">
    <location>
        <begin position="90"/>
        <end position="116"/>
    </location>
</feature>